<dbReference type="HOGENOM" id="CLU_031962_3_2_5"/>
<reference evidence="2 3" key="1">
    <citation type="journal article" date="2013" name="Stand. Genomic Sci.">
        <title>Genome sequence of the reddish-pigmented Rubellimicrobium thermophilum type strain (DSM 16684(T)), a member of the Roseobacter clade.</title>
        <authorList>
            <person name="Fiebig A."/>
            <person name="Riedel T."/>
            <person name="Gronow S."/>
            <person name="Petersen J."/>
            <person name="Klenk H.P."/>
            <person name="Goker M."/>
        </authorList>
    </citation>
    <scope>NUCLEOTIDE SEQUENCE [LARGE SCALE GENOMIC DNA]</scope>
    <source>
        <strain evidence="2 3">DSM 16684</strain>
    </source>
</reference>
<feature type="transmembrane region" description="Helical" evidence="1">
    <location>
        <begin position="204"/>
        <end position="228"/>
    </location>
</feature>
<dbReference type="Proteomes" id="UP000015346">
    <property type="component" value="Unassembled WGS sequence"/>
</dbReference>
<dbReference type="AlphaFoldDB" id="S9SEF9"/>
<evidence type="ECO:0000313" key="3">
    <source>
        <dbReference type="Proteomes" id="UP000015346"/>
    </source>
</evidence>
<dbReference type="Pfam" id="PF03929">
    <property type="entry name" value="PepSY_TM"/>
    <property type="match status" value="1"/>
</dbReference>
<dbReference type="PANTHER" id="PTHR34219:SF1">
    <property type="entry name" value="PEPSY DOMAIN-CONTAINING PROTEIN"/>
    <property type="match status" value="1"/>
</dbReference>
<dbReference type="PANTHER" id="PTHR34219">
    <property type="entry name" value="IRON-REGULATED INNER MEMBRANE PROTEIN-RELATED"/>
    <property type="match status" value="1"/>
</dbReference>
<gene>
    <name evidence="2" type="ORF">ruthe_01993</name>
</gene>
<organism evidence="2 3">
    <name type="scientific">Rubellimicrobium thermophilum DSM 16684</name>
    <dbReference type="NCBI Taxonomy" id="1123069"/>
    <lineage>
        <taxon>Bacteria</taxon>
        <taxon>Pseudomonadati</taxon>
        <taxon>Pseudomonadota</taxon>
        <taxon>Alphaproteobacteria</taxon>
        <taxon>Rhodobacterales</taxon>
        <taxon>Roseobacteraceae</taxon>
        <taxon>Rubellimicrobium</taxon>
    </lineage>
</organism>
<comment type="caution">
    <text evidence="2">The sequence shown here is derived from an EMBL/GenBank/DDBJ whole genome shotgun (WGS) entry which is preliminary data.</text>
</comment>
<keyword evidence="1" id="KW-0472">Membrane</keyword>
<keyword evidence="1" id="KW-1133">Transmembrane helix</keyword>
<accession>S9SEF9</accession>
<protein>
    <submittedName>
        <fullName evidence="2">Putative iron-regulated membrane protein</fullName>
    </submittedName>
</protein>
<feature type="transmembrane region" description="Helical" evidence="1">
    <location>
        <begin position="386"/>
        <end position="408"/>
    </location>
</feature>
<dbReference type="PATRIC" id="fig|1123069.3.peg.1963"/>
<dbReference type="InterPro" id="IPR005625">
    <property type="entry name" value="PepSY-ass_TM"/>
</dbReference>
<feature type="transmembrane region" description="Helical" evidence="1">
    <location>
        <begin position="163"/>
        <end position="184"/>
    </location>
</feature>
<sequence length="473" mass="50673">MTFLAPGNAEAPAQVAPLPDTGAARALYQAAWRWHFYAGLFVAPFLVMLALTGLLMLWASATTDLNGERLTVPVTGEPAPVSALIAAAEGSVPGGTALRYVEPRGPGQVALVQVAAPDGSEIAVLVDPYRAAAIDHFAWDSGLYALASDIHGTLLMGDWGDRLIEIASGFGVVLIVTGLVLWWPRSWGRGAVLLPSLRAGGRAFWLRLHASLGFWTLGLLLVFLLSGLSWTGIWGGRFVQAWNSFPAEKWDAPLSETTHAALDGHAEHGVPWALEQTALPESGSPAGLPALVPPVTIDAVAAFARDLGLPGRFQIHLPQGETGVWTISHDSMSHDGPDPTADRTIHIDRYSGHLLADVRFADYSPYAKAMAVGIAFHEGRIGVWNFVLNTVFCLAVIGLAVSGLVMWWRRRPARVWRLGAPPMPERLPGWRVALLAAILLGLAFPLTGAAMLGVLALDVLVLRRLGTLRQMLN</sequence>
<feature type="transmembrane region" description="Helical" evidence="1">
    <location>
        <begin position="34"/>
        <end position="59"/>
    </location>
</feature>
<dbReference type="OrthoDB" id="9791166at2"/>
<dbReference type="RefSeq" id="WP_021098079.1">
    <property type="nucleotide sequence ID" value="NZ_KE557321.1"/>
</dbReference>
<feature type="transmembrane region" description="Helical" evidence="1">
    <location>
        <begin position="428"/>
        <end position="461"/>
    </location>
</feature>
<keyword evidence="1" id="KW-0812">Transmembrane</keyword>
<dbReference type="STRING" id="1123069.ruthe_01993"/>
<keyword evidence="3" id="KW-1185">Reference proteome</keyword>
<dbReference type="EMBL" id="AOLV01000020">
    <property type="protein sequence ID" value="EPX84634.1"/>
    <property type="molecule type" value="Genomic_DNA"/>
</dbReference>
<proteinExistence type="predicted"/>
<evidence type="ECO:0000256" key="1">
    <source>
        <dbReference type="SAM" id="Phobius"/>
    </source>
</evidence>
<name>S9SEF9_9RHOB</name>
<evidence type="ECO:0000313" key="2">
    <source>
        <dbReference type="EMBL" id="EPX84634.1"/>
    </source>
</evidence>